<dbReference type="Proteomes" id="UP000236173">
    <property type="component" value="Unassembled WGS sequence"/>
</dbReference>
<reference evidence="2" key="1">
    <citation type="submission" date="2017-09" db="EMBL/GenBank/DDBJ databases">
        <title>Metaegenomics of thermophilic ammonia-oxidizing enrichment culture.</title>
        <authorList>
            <person name="Kato S."/>
            <person name="Suzuki K."/>
        </authorList>
    </citation>
    <scope>NUCLEOTIDE SEQUENCE [LARGE SCALE GENOMIC DNA]</scope>
</reference>
<comment type="caution">
    <text evidence="1">The sequence shown here is derived from an EMBL/GenBank/DDBJ whole genome shotgun (WGS) entry which is preliminary data.</text>
</comment>
<organism evidence="1 2">
    <name type="scientific">Candidatus Fervidibacter japonicus</name>
    <dbReference type="NCBI Taxonomy" id="2035412"/>
    <lineage>
        <taxon>Bacteria</taxon>
        <taxon>Candidatus Fervidibacterota</taxon>
        <taxon>Candidatus Fervidibacter</taxon>
    </lineage>
</organism>
<accession>A0A2H5XFC3</accession>
<dbReference type="AlphaFoldDB" id="A0A2H5XFC3"/>
<evidence type="ECO:0000313" key="2">
    <source>
        <dbReference type="Proteomes" id="UP000236173"/>
    </source>
</evidence>
<sequence>MERLIRFLRKPLRDKIWILRKFLSPWLPLPI</sequence>
<dbReference type="EMBL" id="BEHT01000041">
    <property type="protein sequence ID" value="GBC99890.1"/>
    <property type="molecule type" value="Genomic_DNA"/>
</dbReference>
<name>A0A2H5XFC3_9BACT</name>
<protein>
    <submittedName>
        <fullName evidence="1">Uncharacterized protein</fullName>
    </submittedName>
</protein>
<evidence type="ECO:0000313" key="1">
    <source>
        <dbReference type="EMBL" id="GBC99890.1"/>
    </source>
</evidence>
<proteinExistence type="predicted"/>
<gene>
    <name evidence="1" type="ORF">HRbin17_02422</name>
</gene>